<gene>
    <name evidence="1" type="ORF">X801_09212</name>
</gene>
<proteinExistence type="predicted"/>
<protein>
    <submittedName>
        <fullName evidence="1">Uncharacterized protein</fullName>
    </submittedName>
</protein>
<organism evidence="1 2">
    <name type="scientific">Opisthorchis viverrini</name>
    <name type="common">Southeast Asian liver fluke</name>
    <dbReference type="NCBI Taxonomy" id="6198"/>
    <lineage>
        <taxon>Eukaryota</taxon>
        <taxon>Metazoa</taxon>
        <taxon>Spiralia</taxon>
        <taxon>Lophotrochozoa</taxon>
        <taxon>Platyhelminthes</taxon>
        <taxon>Trematoda</taxon>
        <taxon>Digenea</taxon>
        <taxon>Opisthorchiida</taxon>
        <taxon>Opisthorchiata</taxon>
        <taxon>Opisthorchiidae</taxon>
        <taxon>Opisthorchis</taxon>
    </lineage>
</organism>
<evidence type="ECO:0000313" key="1">
    <source>
        <dbReference type="EMBL" id="OON14992.1"/>
    </source>
</evidence>
<sequence>MLFSVENELHFTTEGFAEVLGNFVGVFQDGCGSCEAVLLPRCKELDIFVKSSHLKLKMDCTSLSN</sequence>
<dbReference type="EMBL" id="KV906284">
    <property type="protein sequence ID" value="OON14992.1"/>
    <property type="molecule type" value="Genomic_DNA"/>
</dbReference>
<dbReference type="AlphaFoldDB" id="A0A1S8WKM3"/>
<accession>A0A1S8WKM3</accession>
<reference evidence="1 2" key="1">
    <citation type="submission" date="2015-03" db="EMBL/GenBank/DDBJ databases">
        <title>Draft genome of the nematode, Opisthorchis viverrini.</title>
        <authorList>
            <person name="Mitreva M."/>
        </authorList>
    </citation>
    <scope>NUCLEOTIDE SEQUENCE [LARGE SCALE GENOMIC DNA]</scope>
    <source>
        <strain evidence="1">Khon Kaen</strain>
    </source>
</reference>
<keyword evidence="2" id="KW-1185">Reference proteome</keyword>
<dbReference type="Proteomes" id="UP000243686">
    <property type="component" value="Unassembled WGS sequence"/>
</dbReference>
<evidence type="ECO:0000313" key="2">
    <source>
        <dbReference type="Proteomes" id="UP000243686"/>
    </source>
</evidence>
<name>A0A1S8WKM3_OPIVI</name>